<evidence type="ECO:0000313" key="4">
    <source>
        <dbReference type="Proteomes" id="UP000236732"/>
    </source>
</evidence>
<feature type="region of interest" description="Disordered" evidence="1">
    <location>
        <begin position="27"/>
        <end position="46"/>
    </location>
</feature>
<feature type="region of interest" description="Disordered" evidence="1">
    <location>
        <begin position="198"/>
        <end position="220"/>
    </location>
</feature>
<dbReference type="AlphaFoldDB" id="A0A1H6EX22"/>
<evidence type="ECO:0008006" key="5">
    <source>
        <dbReference type="Google" id="ProtNLM"/>
    </source>
</evidence>
<feature type="signal peptide" evidence="2">
    <location>
        <begin position="1"/>
        <end position="26"/>
    </location>
</feature>
<gene>
    <name evidence="3" type="ORF">SAMN05444920_120133</name>
</gene>
<keyword evidence="2" id="KW-0732">Signal</keyword>
<evidence type="ECO:0000256" key="2">
    <source>
        <dbReference type="SAM" id="SignalP"/>
    </source>
</evidence>
<dbReference type="InterPro" id="IPR011044">
    <property type="entry name" value="Quino_amine_DH_bsu"/>
</dbReference>
<proteinExistence type="predicted"/>
<accession>A0A1H6EX22</accession>
<dbReference type="PROSITE" id="PS51318">
    <property type="entry name" value="TAT"/>
    <property type="match status" value="1"/>
</dbReference>
<dbReference type="EMBL" id="FNVT01000020">
    <property type="protein sequence ID" value="SEH01429.1"/>
    <property type="molecule type" value="Genomic_DNA"/>
</dbReference>
<reference evidence="3 4" key="1">
    <citation type="submission" date="2016-10" db="EMBL/GenBank/DDBJ databases">
        <authorList>
            <person name="de Groot N.N."/>
        </authorList>
    </citation>
    <scope>NUCLEOTIDE SEQUENCE [LARGE SCALE GENOMIC DNA]</scope>
    <source>
        <strain evidence="3 4">CGMCC 4.7037</strain>
    </source>
</reference>
<dbReference type="RefSeq" id="WP_103962516.1">
    <property type="nucleotide sequence ID" value="NZ_FNVT01000020.1"/>
</dbReference>
<dbReference type="PROSITE" id="PS51257">
    <property type="entry name" value="PROKAR_LIPOPROTEIN"/>
    <property type="match status" value="1"/>
</dbReference>
<dbReference type="SUPFAM" id="SSF50969">
    <property type="entry name" value="YVTN repeat-like/Quinoprotein amine dehydrogenase"/>
    <property type="match status" value="1"/>
</dbReference>
<dbReference type="OrthoDB" id="3327896at2"/>
<feature type="chain" id="PRO_5039288348" description="DNA-binding beta-propeller fold protein YncE" evidence="2">
    <location>
        <begin position="27"/>
        <end position="425"/>
    </location>
</feature>
<keyword evidence="4" id="KW-1185">Reference proteome</keyword>
<evidence type="ECO:0000313" key="3">
    <source>
        <dbReference type="EMBL" id="SEH01429.1"/>
    </source>
</evidence>
<name>A0A1H6EX22_9ACTN</name>
<organism evidence="3 4">
    <name type="scientific">Nonomuraea solani</name>
    <dbReference type="NCBI Taxonomy" id="1144553"/>
    <lineage>
        <taxon>Bacteria</taxon>
        <taxon>Bacillati</taxon>
        <taxon>Actinomycetota</taxon>
        <taxon>Actinomycetes</taxon>
        <taxon>Streptosporangiales</taxon>
        <taxon>Streptosporangiaceae</taxon>
        <taxon>Nonomuraea</taxon>
    </lineage>
</organism>
<evidence type="ECO:0000256" key="1">
    <source>
        <dbReference type="SAM" id="MobiDB-lite"/>
    </source>
</evidence>
<dbReference type="InterPro" id="IPR006311">
    <property type="entry name" value="TAT_signal"/>
</dbReference>
<protein>
    <recommendedName>
        <fullName evidence="5">DNA-binding beta-propeller fold protein YncE</fullName>
    </recommendedName>
</protein>
<dbReference type="Proteomes" id="UP000236732">
    <property type="component" value="Unassembled WGS sequence"/>
</dbReference>
<sequence>MTPYTRRQALTLAGGAALLSACTAEAPRAQPPSADRHVQAPSAAPSASAAVSRSGRLFADTAAGLAVADLLTGRVRATYPGAVAEARWARIYQLDRGRLRTYQAGDGTLIDDLPAGGGQIKAVSADLVVIGPPPGPRTRTTLTLAGDGRPRTLRLAGNIEPEAFSPDGATLYVLDRLPPAAPDRYRVRACDLARGRMTALSTRDKQQVPPGQEEEMRGQGRQAVLDPVQNILYTLYTHQDAHLHTRDLAAGTDLSPGVHAFVHVLHLDQRWAYCLDLPAPFGLGPPEAHTLALAGTSLYVFDASTGRALLASTENLTISRSALLGKAPAGEAFAAAGGGHLYVAAGTRLTVADARTLAPQAARDLPGPARGLAHLPGQLLAGAADQVLRLDPATGADLSADLSAGLGAVPLPGLRALRHAETTAG</sequence>